<dbReference type="GO" id="GO:0008175">
    <property type="term" value="F:tRNA methyltransferase activity"/>
    <property type="evidence" value="ECO:0007669"/>
    <property type="project" value="TreeGrafter"/>
</dbReference>
<dbReference type="PANTHER" id="PTHR23245">
    <property type="entry name" value="TRNA METHYLTRANSFERASE"/>
    <property type="match status" value="1"/>
</dbReference>
<dbReference type="InterPro" id="IPR029063">
    <property type="entry name" value="SAM-dependent_MTases_sf"/>
</dbReference>
<organism evidence="5 6">
    <name type="scientific">Polarella glacialis</name>
    <name type="common">Dinoflagellate</name>
    <dbReference type="NCBI Taxonomy" id="89957"/>
    <lineage>
        <taxon>Eukaryota</taxon>
        <taxon>Sar</taxon>
        <taxon>Alveolata</taxon>
        <taxon>Dinophyceae</taxon>
        <taxon>Suessiales</taxon>
        <taxon>Suessiaceae</taxon>
        <taxon>Polarella</taxon>
    </lineage>
</organism>
<keyword evidence="2" id="KW-0949">S-adenosyl-L-methionine</keyword>
<dbReference type="GO" id="GO:0005737">
    <property type="term" value="C:cytoplasm"/>
    <property type="evidence" value="ECO:0007669"/>
    <property type="project" value="TreeGrafter"/>
</dbReference>
<dbReference type="InterPro" id="IPR030382">
    <property type="entry name" value="MeTrfase_TRM5/TYW2"/>
</dbReference>
<dbReference type="SUPFAM" id="SSF53335">
    <property type="entry name" value="S-adenosyl-L-methionine-dependent methyltransferases"/>
    <property type="match status" value="1"/>
</dbReference>
<dbReference type="Pfam" id="PF02475">
    <property type="entry name" value="TRM5-TYW2_MTfase"/>
    <property type="match status" value="1"/>
</dbReference>
<name>A0A813IB72_POLGL</name>
<evidence type="ECO:0000256" key="2">
    <source>
        <dbReference type="ARBA" id="ARBA00022691"/>
    </source>
</evidence>
<evidence type="ECO:0000313" key="6">
    <source>
        <dbReference type="Proteomes" id="UP000626109"/>
    </source>
</evidence>
<evidence type="ECO:0000259" key="4">
    <source>
        <dbReference type="PROSITE" id="PS51684"/>
    </source>
</evidence>
<evidence type="ECO:0000313" key="5">
    <source>
        <dbReference type="EMBL" id="CAE8648097.1"/>
    </source>
</evidence>
<feature type="domain" description="SAM-dependent methyltransferase TRM5/TYW2-type" evidence="4">
    <location>
        <begin position="36"/>
        <end position="301"/>
    </location>
</feature>
<evidence type="ECO:0000256" key="1">
    <source>
        <dbReference type="ARBA" id="ARBA00022679"/>
    </source>
</evidence>
<gene>
    <name evidence="5" type="ORF">PGLA2088_LOCUS6266</name>
</gene>
<feature type="non-terminal residue" evidence="5">
    <location>
        <position position="1"/>
    </location>
</feature>
<dbReference type="PANTHER" id="PTHR23245:SF31">
    <property type="entry name" value="TRNA WYBUTOSINE-SYNTHESIZING PROTEIN 3 HOMOLOG"/>
    <property type="match status" value="1"/>
</dbReference>
<dbReference type="EMBL" id="CAJNNW010006200">
    <property type="protein sequence ID" value="CAE8648097.1"/>
    <property type="molecule type" value="Genomic_DNA"/>
</dbReference>
<dbReference type="GO" id="GO:0030488">
    <property type="term" value="P:tRNA methylation"/>
    <property type="evidence" value="ECO:0007669"/>
    <property type="project" value="TreeGrafter"/>
</dbReference>
<evidence type="ECO:0000256" key="3">
    <source>
        <dbReference type="ARBA" id="ARBA00022694"/>
    </source>
</evidence>
<keyword evidence="1" id="KW-0808">Transferase</keyword>
<dbReference type="CDD" id="cd02440">
    <property type="entry name" value="AdoMet_MTases"/>
    <property type="match status" value="1"/>
</dbReference>
<dbReference type="Proteomes" id="UP000626109">
    <property type="component" value="Unassembled WGS sequence"/>
</dbReference>
<accession>A0A813IB72</accession>
<comment type="caution">
    <text evidence="5">The sequence shown here is derived from an EMBL/GenBank/DDBJ whole genome shotgun (WGS) entry which is preliminary data.</text>
</comment>
<proteinExistence type="predicted"/>
<dbReference type="GO" id="GO:0031591">
    <property type="term" value="P:wybutosine biosynthetic process"/>
    <property type="evidence" value="ECO:0007669"/>
    <property type="project" value="TreeGrafter"/>
</dbReference>
<dbReference type="Gene3D" id="3.40.50.150">
    <property type="entry name" value="Vaccinia Virus protein VP39"/>
    <property type="match status" value="1"/>
</dbReference>
<reference evidence="5" key="1">
    <citation type="submission" date="2021-02" db="EMBL/GenBank/DDBJ databases">
        <authorList>
            <person name="Dougan E. K."/>
            <person name="Rhodes N."/>
            <person name="Thang M."/>
            <person name="Chan C."/>
        </authorList>
    </citation>
    <scope>NUCLEOTIDE SEQUENCE</scope>
</reference>
<protein>
    <recommendedName>
        <fullName evidence="4">SAM-dependent methyltransferase TRM5/TYW2-type domain-containing protein</fullName>
    </recommendedName>
</protein>
<sequence length="304" mass="32933">DGSLASLTAEVQAMCAVQWRGDVALLPRGSLSGPLWDALQQHSVQASPASDGSPFAGGLWELMRRALQARLLARQREIRVDCGVREGNVEVLAGSGSTWVVVPGPKGVRYSFDIARCMFSEGNAGEKERVRSWPVSGETVLDMYAGIGFWTLPLLVAGAEQVFSCEWNPDAVEGLRRGLELLGEPLARRCQVFAGDNRRKEVQQAVEGKCHRVMLGLIPTSRDGFPNAIAALRPAGGMLHVHWNAPADAEAATAQGIAEELEAMLLAARGGSWKCEVTAIQRVKSFAPKVRHLRIDIKCERLVS</sequence>
<dbReference type="PROSITE" id="PS51684">
    <property type="entry name" value="SAM_MT_TRM5_TYW2"/>
    <property type="match status" value="1"/>
</dbReference>
<dbReference type="AlphaFoldDB" id="A0A813IB72"/>
<dbReference type="InterPro" id="IPR056743">
    <property type="entry name" value="TRM5-TYW2-like_MTfase"/>
</dbReference>
<keyword evidence="3" id="KW-0819">tRNA processing</keyword>